<evidence type="ECO:0000259" key="14">
    <source>
        <dbReference type="PROSITE" id="PS51163"/>
    </source>
</evidence>
<evidence type="ECO:0000256" key="6">
    <source>
        <dbReference type="ARBA" id="ARBA00022679"/>
    </source>
</evidence>
<dbReference type="EC" id="2.7.7.87" evidence="3 13"/>
<comment type="similarity">
    <text evidence="2 13">Belongs to the SUA5 family.</text>
</comment>
<dbReference type="PROSITE" id="PS51163">
    <property type="entry name" value="YRDC"/>
    <property type="match status" value="1"/>
</dbReference>
<keyword evidence="5 13" id="KW-0963">Cytoplasm</keyword>
<evidence type="ECO:0000256" key="3">
    <source>
        <dbReference type="ARBA" id="ARBA00012584"/>
    </source>
</evidence>
<gene>
    <name evidence="15" type="ORF">GCM10007935_42960</name>
</gene>
<dbReference type="Pfam" id="PF03481">
    <property type="entry name" value="Sua5_C"/>
    <property type="match status" value="1"/>
</dbReference>
<dbReference type="InterPro" id="IPR006070">
    <property type="entry name" value="Sua5-like_dom"/>
</dbReference>
<keyword evidence="8 13" id="KW-0548">Nucleotidyltransferase</keyword>
<dbReference type="Gene3D" id="3.40.50.11030">
    <property type="entry name" value="Threonylcarbamoyl-AMP synthase, C-terminal domain"/>
    <property type="match status" value="1"/>
</dbReference>
<evidence type="ECO:0000313" key="15">
    <source>
        <dbReference type="EMBL" id="GLS16850.1"/>
    </source>
</evidence>
<protein>
    <recommendedName>
        <fullName evidence="4 13">Threonylcarbamoyl-AMP synthase</fullName>
        <shortName evidence="13">TC-AMP synthase</shortName>
        <ecNumber evidence="3 13">2.7.7.87</ecNumber>
    </recommendedName>
    <alternativeName>
        <fullName evidence="11 13">L-threonylcarbamoyladenylate synthase</fullName>
    </alternativeName>
</protein>
<dbReference type="NCBIfam" id="TIGR00057">
    <property type="entry name" value="L-threonylcarbamoyladenylate synthase"/>
    <property type="match status" value="1"/>
</dbReference>
<keyword evidence="6 13" id="KW-0808">Transferase</keyword>
<dbReference type="InterPro" id="IPR050156">
    <property type="entry name" value="TC-AMP_synthase_SUA5"/>
</dbReference>
<sequence length="336" mass="34672">MPLTLNASGPVAIEQAALRLAAGGLVGMPTETVYGLAADAGNASAVNGIFTAKGRPSDHPLIVHIPPAEGGDWRAAVAPLAHSVPDVAVALMQAFWPGPLTLILPRRPEVAAVAAGGQDSVGVRCPVHPVAQALLKAARAHGVLGVAAPSANRFGRVSPTSAAHVAEEFADLGDDQLLILDGGVCPVGIESTIVDCSRGVPVLLRPGMLTPAQIEAACGQPLRERDATAPRASGTLESHYAPRAKVRLMEARPLQAALEVLGADAKHIAVYARARLKAAPGVAVRRMPADAAACAHELFAVLRELDATGVRLIWVETPPGDTAWDGVRDRLQRAAA</sequence>
<dbReference type="InterPro" id="IPR010923">
    <property type="entry name" value="T(6)A37_SUA5"/>
</dbReference>
<evidence type="ECO:0000256" key="10">
    <source>
        <dbReference type="ARBA" id="ARBA00022840"/>
    </source>
</evidence>
<comment type="catalytic activity">
    <reaction evidence="12 13">
        <text>L-threonine + hydrogencarbonate + ATP = L-threonylcarbamoyladenylate + diphosphate + H2O</text>
        <dbReference type="Rhea" id="RHEA:36407"/>
        <dbReference type="ChEBI" id="CHEBI:15377"/>
        <dbReference type="ChEBI" id="CHEBI:17544"/>
        <dbReference type="ChEBI" id="CHEBI:30616"/>
        <dbReference type="ChEBI" id="CHEBI:33019"/>
        <dbReference type="ChEBI" id="CHEBI:57926"/>
        <dbReference type="ChEBI" id="CHEBI:73682"/>
        <dbReference type="EC" id="2.7.7.87"/>
    </reaction>
</comment>
<dbReference type="PANTHER" id="PTHR17490:SF16">
    <property type="entry name" value="THREONYLCARBAMOYL-AMP SYNTHASE"/>
    <property type="match status" value="1"/>
</dbReference>
<dbReference type="InterPro" id="IPR017945">
    <property type="entry name" value="DHBP_synth_RibB-like_a/b_dom"/>
</dbReference>
<comment type="function">
    <text evidence="13">Required for the formation of a threonylcarbamoyl group on adenosine at position 37 (t(6)A37) in tRNAs that read codons beginning with adenine.</text>
</comment>
<dbReference type="EMBL" id="BSPB01000091">
    <property type="protein sequence ID" value="GLS16850.1"/>
    <property type="molecule type" value="Genomic_DNA"/>
</dbReference>
<dbReference type="InterPro" id="IPR005145">
    <property type="entry name" value="Sua5_C"/>
</dbReference>
<name>A0ABQ6C9U2_9BURK</name>
<evidence type="ECO:0000256" key="9">
    <source>
        <dbReference type="ARBA" id="ARBA00022741"/>
    </source>
</evidence>
<evidence type="ECO:0000256" key="7">
    <source>
        <dbReference type="ARBA" id="ARBA00022694"/>
    </source>
</evidence>
<keyword evidence="10 13" id="KW-0067">ATP-binding</keyword>
<evidence type="ECO:0000256" key="2">
    <source>
        <dbReference type="ARBA" id="ARBA00007663"/>
    </source>
</evidence>
<dbReference type="PIRSF" id="PIRSF004930">
    <property type="entry name" value="Tln_factor_SUA5"/>
    <property type="match status" value="1"/>
</dbReference>
<dbReference type="Pfam" id="PF01300">
    <property type="entry name" value="Sua5_yciO_yrdC"/>
    <property type="match status" value="1"/>
</dbReference>
<evidence type="ECO:0000256" key="13">
    <source>
        <dbReference type="PIRNR" id="PIRNR004930"/>
    </source>
</evidence>
<reference evidence="16" key="1">
    <citation type="journal article" date="2019" name="Int. J. Syst. Evol. Microbiol.">
        <title>The Global Catalogue of Microorganisms (GCM) 10K type strain sequencing project: providing services to taxonomists for standard genome sequencing and annotation.</title>
        <authorList>
            <consortium name="The Broad Institute Genomics Platform"/>
            <consortium name="The Broad Institute Genome Sequencing Center for Infectious Disease"/>
            <person name="Wu L."/>
            <person name="Ma J."/>
        </authorList>
    </citation>
    <scope>NUCLEOTIDE SEQUENCE [LARGE SCALE GENOMIC DNA]</scope>
    <source>
        <strain evidence="16">NBRC 109341</strain>
    </source>
</reference>
<evidence type="ECO:0000256" key="8">
    <source>
        <dbReference type="ARBA" id="ARBA00022695"/>
    </source>
</evidence>
<accession>A0ABQ6C9U2</accession>
<comment type="caution">
    <text evidence="15">The sequence shown here is derived from an EMBL/GenBank/DDBJ whole genome shotgun (WGS) entry which is preliminary data.</text>
</comment>
<keyword evidence="7 13" id="KW-0819">tRNA processing</keyword>
<organism evidence="15 16">
    <name type="scientific">Hydrogenophaga electricum</name>
    <dbReference type="NCBI Taxonomy" id="1230953"/>
    <lineage>
        <taxon>Bacteria</taxon>
        <taxon>Pseudomonadati</taxon>
        <taxon>Pseudomonadota</taxon>
        <taxon>Betaproteobacteria</taxon>
        <taxon>Burkholderiales</taxon>
        <taxon>Comamonadaceae</taxon>
        <taxon>Hydrogenophaga</taxon>
    </lineage>
</organism>
<keyword evidence="9 13" id="KW-0547">Nucleotide-binding</keyword>
<dbReference type="PANTHER" id="PTHR17490">
    <property type="entry name" value="SUA5"/>
    <property type="match status" value="1"/>
</dbReference>
<evidence type="ECO:0000313" key="16">
    <source>
        <dbReference type="Proteomes" id="UP001156903"/>
    </source>
</evidence>
<evidence type="ECO:0000256" key="12">
    <source>
        <dbReference type="ARBA" id="ARBA00048366"/>
    </source>
</evidence>
<proteinExistence type="inferred from homology"/>
<evidence type="ECO:0000256" key="4">
    <source>
        <dbReference type="ARBA" id="ARBA00015492"/>
    </source>
</evidence>
<evidence type="ECO:0000256" key="1">
    <source>
        <dbReference type="ARBA" id="ARBA00004496"/>
    </source>
</evidence>
<evidence type="ECO:0000256" key="5">
    <source>
        <dbReference type="ARBA" id="ARBA00022490"/>
    </source>
</evidence>
<dbReference type="SUPFAM" id="SSF55821">
    <property type="entry name" value="YrdC/RibB"/>
    <property type="match status" value="1"/>
</dbReference>
<feature type="domain" description="YrdC-like" evidence="14">
    <location>
        <begin position="10"/>
        <end position="209"/>
    </location>
</feature>
<keyword evidence="16" id="KW-1185">Reference proteome</keyword>
<dbReference type="InterPro" id="IPR038385">
    <property type="entry name" value="Sua5/YwlC_C"/>
</dbReference>
<dbReference type="Proteomes" id="UP001156903">
    <property type="component" value="Unassembled WGS sequence"/>
</dbReference>
<evidence type="ECO:0000256" key="11">
    <source>
        <dbReference type="ARBA" id="ARBA00029774"/>
    </source>
</evidence>
<comment type="subcellular location">
    <subcellularLocation>
        <location evidence="1 13">Cytoplasm</location>
    </subcellularLocation>
</comment>
<dbReference type="Gene3D" id="3.90.870.10">
    <property type="entry name" value="DHBP synthase"/>
    <property type="match status" value="1"/>
</dbReference>